<dbReference type="AlphaFoldDB" id="A0A2G2Z7S4"/>
<protein>
    <submittedName>
        <fullName evidence="2">Uncharacterized protein</fullName>
    </submittedName>
</protein>
<reference evidence="2 3" key="1">
    <citation type="journal article" date="2014" name="Nat. Genet.">
        <title>Genome sequence of the hot pepper provides insights into the evolution of pungency in Capsicum species.</title>
        <authorList>
            <person name="Kim S."/>
            <person name="Park M."/>
            <person name="Yeom S.I."/>
            <person name="Kim Y.M."/>
            <person name="Lee J.M."/>
            <person name="Lee H.A."/>
            <person name="Seo E."/>
            <person name="Choi J."/>
            <person name="Cheong K."/>
            <person name="Kim K.T."/>
            <person name="Jung K."/>
            <person name="Lee G.W."/>
            <person name="Oh S.K."/>
            <person name="Bae C."/>
            <person name="Kim S.B."/>
            <person name="Lee H.Y."/>
            <person name="Kim S.Y."/>
            <person name="Kim M.S."/>
            <person name="Kang B.C."/>
            <person name="Jo Y.D."/>
            <person name="Yang H.B."/>
            <person name="Jeong H.J."/>
            <person name="Kang W.H."/>
            <person name="Kwon J.K."/>
            <person name="Shin C."/>
            <person name="Lim J.Y."/>
            <person name="Park J.H."/>
            <person name="Huh J.H."/>
            <person name="Kim J.S."/>
            <person name="Kim B.D."/>
            <person name="Cohen O."/>
            <person name="Paran I."/>
            <person name="Suh M.C."/>
            <person name="Lee S.B."/>
            <person name="Kim Y.K."/>
            <person name="Shin Y."/>
            <person name="Noh S.J."/>
            <person name="Park J."/>
            <person name="Seo Y.S."/>
            <person name="Kwon S.Y."/>
            <person name="Kim H.A."/>
            <person name="Park J.M."/>
            <person name="Kim H.J."/>
            <person name="Choi S.B."/>
            <person name="Bosland P.W."/>
            <person name="Reeves G."/>
            <person name="Jo S.H."/>
            <person name="Lee B.W."/>
            <person name="Cho H.T."/>
            <person name="Choi H.S."/>
            <person name="Lee M.S."/>
            <person name="Yu Y."/>
            <person name="Do Choi Y."/>
            <person name="Park B.S."/>
            <person name="van Deynze A."/>
            <person name="Ashrafi H."/>
            <person name="Hill T."/>
            <person name="Kim W.T."/>
            <person name="Pai H.S."/>
            <person name="Ahn H.K."/>
            <person name="Yeam I."/>
            <person name="Giovannoni J.J."/>
            <person name="Rose J.K."/>
            <person name="Sorensen I."/>
            <person name="Lee S.J."/>
            <person name="Kim R.W."/>
            <person name="Choi I.Y."/>
            <person name="Choi B.S."/>
            <person name="Lim J.S."/>
            <person name="Lee Y.H."/>
            <person name="Choi D."/>
        </authorList>
    </citation>
    <scope>NUCLEOTIDE SEQUENCE [LARGE SCALE GENOMIC DNA]</scope>
    <source>
        <strain evidence="3">cv. CM334</strain>
    </source>
</reference>
<dbReference type="InterPro" id="IPR040361">
    <property type="entry name" value="TPD1"/>
</dbReference>
<dbReference type="Pfam" id="PF24068">
    <property type="entry name" value="TPD1_C"/>
    <property type="match status" value="1"/>
</dbReference>
<accession>A0A2G2Z7S4</accession>
<dbReference type="STRING" id="4072.A0A2G2Z7S4"/>
<reference evidence="2 3" key="2">
    <citation type="journal article" date="2017" name="Genome Biol.">
        <title>New reference genome sequences of hot pepper reveal the massive evolution of plant disease-resistance genes by retroduplication.</title>
        <authorList>
            <person name="Kim S."/>
            <person name="Park J."/>
            <person name="Yeom S.I."/>
            <person name="Kim Y.M."/>
            <person name="Seo E."/>
            <person name="Kim K.T."/>
            <person name="Kim M.S."/>
            <person name="Lee J.M."/>
            <person name="Cheong K."/>
            <person name="Shin H.S."/>
            <person name="Kim S.B."/>
            <person name="Han K."/>
            <person name="Lee J."/>
            <person name="Park M."/>
            <person name="Lee H.A."/>
            <person name="Lee H.Y."/>
            <person name="Lee Y."/>
            <person name="Oh S."/>
            <person name="Lee J.H."/>
            <person name="Choi E."/>
            <person name="Choi E."/>
            <person name="Lee S.E."/>
            <person name="Jeon J."/>
            <person name="Kim H."/>
            <person name="Choi G."/>
            <person name="Song H."/>
            <person name="Lee J."/>
            <person name="Lee S.C."/>
            <person name="Kwon J.K."/>
            <person name="Lee H.Y."/>
            <person name="Koo N."/>
            <person name="Hong Y."/>
            <person name="Kim R.W."/>
            <person name="Kang W.H."/>
            <person name="Huh J.H."/>
            <person name="Kang B.C."/>
            <person name="Yang T.J."/>
            <person name="Lee Y.H."/>
            <person name="Bennetzen J.L."/>
            <person name="Choi D."/>
        </authorList>
    </citation>
    <scope>NUCLEOTIDE SEQUENCE [LARGE SCALE GENOMIC DNA]</scope>
    <source>
        <strain evidence="3">cv. CM334</strain>
    </source>
</reference>
<proteinExistence type="predicted"/>
<evidence type="ECO:0000313" key="2">
    <source>
        <dbReference type="EMBL" id="PHT78056.1"/>
    </source>
</evidence>
<organism evidence="2 3">
    <name type="scientific">Capsicum annuum</name>
    <name type="common">Capsicum pepper</name>
    <dbReference type="NCBI Taxonomy" id="4072"/>
    <lineage>
        <taxon>Eukaryota</taxon>
        <taxon>Viridiplantae</taxon>
        <taxon>Streptophyta</taxon>
        <taxon>Embryophyta</taxon>
        <taxon>Tracheophyta</taxon>
        <taxon>Spermatophyta</taxon>
        <taxon>Magnoliopsida</taxon>
        <taxon>eudicotyledons</taxon>
        <taxon>Gunneridae</taxon>
        <taxon>Pentapetalae</taxon>
        <taxon>asterids</taxon>
        <taxon>lamiids</taxon>
        <taxon>Solanales</taxon>
        <taxon>Solanaceae</taxon>
        <taxon>Solanoideae</taxon>
        <taxon>Capsiceae</taxon>
        <taxon>Capsicum</taxon>
    </lineage>
</organism>
<keyword evidence="1" id="KW-0732">Signal</keyword>
<keyword evidence="3" id="KW-1185">Reference proteome</keyword>
<dbReference type="PANTHER" id="PTHR33184:SF72">
    <property type="entry name" value="BETA-1,3-N-ACETYLGLUCOSAMINYLTRANSFERASE FAMILY PROTEIN"/>
    <property type="match status" value="1"/>
</dbReference>
<evidence type="ECO:0000256" key="1">
    <source>
        <dbReference type="ARBA" id="ARBA00022729"/>
    </source>
</evidence>
<gene>
    <name evidence="2" type="ORF">T459_16108</name>
</gene>
<evidence type="ECO:0000313" key="3">
    <source>
        <dbReference type="Proteomes" id="UP000222542"/>
    </source>
</evidence>
<dbReference type="Proteomes" id="UP000222542">
    <property type="component" value="Unassembled WGS sequence"/>
</dbReference>
<dbReference type="Gramene" id="PHT78056">
    <property type="protein sequence ID" value="PHT78056"/>
    <property type="gene ID" value="T459_16108"/>
</dbReference>
<comment type="caution">
    <text evidence="2">The sequence shown here is derived from an EMBL/GenBank/DDBJ whole genome shotgun (WGS) entry which is preliminary data.</text>
</comment>
<dbReference type="GO" id="GO:0001709">
    <property type="term" value="P:cell fate determination"/>
    <property type="evidence" value="ECO:0000318"/>
    <property type="project" value="GO_Central"/>
</dbReference>
<feature type="non-terminal residue" evidence="2">
    <location>
        <position position="1"/>
    </location>
</feature>
<dbReference type="OMA" id="NTCNCFQ"/>
<name>A0A2G2Z7S4_CAPAN</name>
<dbReference type="EMBL" id="AYRZ02000006">
    <property type="protein sequence ID" value="PHT78056.1"/>
    <property type="molecule type" value="Genomic_DNA"/>
</dbReference>
<sequence>GTSGCDLNNITVGTIRSGNEINGMPQWNVVVVNNCDCPMQNMFVSCYDFQTTEPVDPTIFKPIGNNTCSINNGSSIRPKDTVRFSYAWDPPFLLRPTYVVALC</sequence>
<dbReference type="PANTHER" id="PTHR33184">
    <property type="entry name" value="PROTEIN TAPETUM DETERMINANT 1-LIKE-RELATED"/>
    <property type="match status" value="1"/>
</dbReference>